<dbReference type="GO" id="GO:0032259">
    <property type="term" value="P:methylation"/>
    <property type="evidence" value="ECO:0007669"/>
    <property type="project" value="UniProtKB-KW"/>
</dbReference>
<evidence type="ECO:0000256" key="2">
    <source>
        <dbReference type="ARBA" id="ARBA00022679"/>
    </source>
</evidence>
<feature type="region of interest" description="Disordered" evidence="3">
    <location>
        <begin position="179"/>
        <end position="198"/>
    </location>
</feature>
<feature type="domain" description="Methyltransferase" evidence="4">
    <location>
        <begin position="63"/>
        <end position="164"/>
    </location>
</feature>
<dbReference type="Pfam" id="PF13649">
    <property type="entry name" value="Methyltransf_25"/>
    <property type="match status" value="1"/>
</dbReference>
<proteinExistence type="predicted"/>
<dbReference type="Proteomes" id="UP001152300">
    <property type="component" value="Unassembled WGS sequence"/>
</dbReference>
<evidence type="ECO:0000313" key="6">
    <source>
        <dbReference type="Proteomes" id="UP001152300"/>
    </source>
</evidence>
<evidence type="ECO:0000256" key="1">
    <source>
        <dbReference type="ARBA" id="ARBA00022603"/>
    </source>
</evidence>
<dbReference type="Gene3D" id="3.40.50.150">
    <property type="entry name" value="Vaccinia Virus protein VP39"/>
    <property type="match status" value="1"/>
</dbReference>
<accession>A0A9X0AU61</accession>
<dbReference type="PANTHER" id="PTHR43861:SF1">
    <property type="entry name" value="TRANS-ACONITATE 2-METHYLTRANSFERASE"/>
    <property type="match status" value="1"/>
</dbReference>
<dbReference type="OrthoDB" id="540004at2759"/>
<organism evidence="5 6">
    <name type="scientific">Sclerotinia nivalis</name>
    <dbReference type="NCBI Taxonomy" id="352851"/>
    <lineage>
        <taxon>Eukaryota</taxon>
        <taxon>Fungi</taxon>
        <taxon>Dikarya</taxon>
        <taxon>Ascomycota</taxon>
        <taxon>Pezizomycotina</taxon>
        <taxon>Leotiomycetes</taxon>
        <taxon>Helotiales</taxon>
        <taxon>Sclerotiniaceae</taxon>
        <taxon>Sclerotinia</taxon>
    </lineage>
</organism>
<keyword evidence="1" id="KW-0489">Methyltransferase</keyword>
<comment type="caution">
    <text evidence="5">The sequence shown here is derived from an EMBL/GenBank/DDBJ whole genome shotgun (WGS) entry which is preliminary data.</text>
</comment>
<reference evidence="5" key="1">
    <citation type="submission" date="2022-11" db="EMBL/GenBank/DDBJ databases">
        <title>Genome Resource of Sclerotinia nivalis Strain SnTB1, a Plant Pathogen Isolated from American Ginseng.</title>
        <authorList>
            <person name="Fan S."/>
        </authorList>
    </citation>
    <scope>NUCLEOTIDE SEQUENCE</scope>
    <source>
        <strain evidence="5">SnTB1</strain>
    </source>
</reference>
<gene>
    <name evidence="5" type="ORF">OCU04_002687</name>
</gene>
<dbReference type="InterPro" id="IPR029063">
    <property type="entry name" value="SAM-dependent_MTases_sf"/>
</dbReference>
<dbReference type="AlphaFoldDB" id="A0A9X0AU61"/>
<sequence length="269" mass="29584">MSSNLNPDPNSNPDPVSSSSSTQNFEEMYSAIGGTYEMAFAQDEGLLAFLEKVVEILPPNSQILDLGCGTGCPVASTLSSAGHQIYGLDFSQTMITLSQTSVPNGKFAMGDMRTFDPLEHWSSDLKKNNEGFDAIFAILSLFVLSRSELESLGAKWRSWVKEGGFICICAIAAEDLRPRDGEGNGDGTGDGKEDAEGEGYDEDGFCCRGIEGRFMGNVVTFSLFTREGWRWLLKENGFEIVGEWNEVYRPPKEADSEEEPHLFLLARRV</sequence>
<dbReference type="CDD" id="cd02440">
    <property type="entry name" value="AdoMet_MTases"/>
    <property type="match status" value="1"/>
</dbReference>
<evidence type="ECO:0000256" key="3">
    <source>
        <dbReference type="SAM" id="MobiDB-lite"/>
    </source>
</evidence>
<dbReference type="SUPFAM" id="SSF53335">
    <property type="entry name" value="S-adenosyl-L-methionine-dependent methyltransferases"/>
    <property type="match status" value="1"/>
</dbReference>
<evidence type="ECO:0000313" key="5">
    <source>
        <dbReference type="EMBL" id="KAJ8069011.1"/>
    </source>
</evidence>
<dbReference type="PANTHER" id="PTHR43861">
    <property type="entry name" value="TRANS-ACONITATE 2-METHYLTRANSFERASE-RELATED"/>
    <property type="match status" value="1"/>
</dbReference>
<dbReference type="InterPro" id="IPR041698">
    <property type="entry name" value="Methyltransf_25"/>
</dbReference>
<feature type="compositionally biased region" description="Low complexity" evidence="3">
    <location>
        <begin position="1"/>
        <end position="21"/>
    </location>
</feature>
<dbReference type="GO" id="GO:0008168">
    <property type="term" value="F:methyltransferase activity"/>
    <property type="evidence" value="ECO:0007669"/>
    <property type="project" value="UniProtKB-KW"/>
</dbReference>
<keyword evidence="2" id="KW-0808">Transferase</keyword>
<evidence type="ECO:0000259" key="4">
    <source>
        <dbReference type="Pfam" id="PF13649"/>
    </source>
</evidence>
<protein>
    <recommendedName>
        <fullName evidence="4">Methyltransferase domain-containing protein</fullName>
    </recommendedName>
</protein>
<name>A0A9X0AU61_9HELO</name>
<dbReference type="EMBL" id="JAPEIS010000002">
    <property type="protein sequence ID" value="KAJ8069011.1"/>
    <property type="molecule type" value="Genomic_DNA"/>
</dbReference>
<feature type="region of interest" description="Disordered" evidence="3">
    <location>
        <begin position="1"/>
        <end position="23"/>
    </location>
</feature>
<keyword evidence="6" id="KW-1185">Reference proteome</keyword>